<comment type="caution">
    <text evidence="2">The sequence shown here is derived from an EMBL/GenBank/DDBJ whole genome shotgun (WGS) entry which is preliminary data.</text>
</comment>
<dbReference type="Proteomes" id="UP000467840">
    <property type="component" value="Chromosome 9"/>
</dbReference>
<keyword evidence="3" id="KW-1185">Reference proteome</keyword>
<protein>
    <submittedName>
        <fullName evidence="2">Uncharacterized protein</fullName>
    </submittedName>
</protein>
<organism evidence="2 3">
    <name type="scientific">Hevea brasiliensis</name>
    <name type="common">Para rubber tree</name>
    <name type="synonym">Siphonia brasiliensis</name>
    <dbReference type="NCBI Taxonomy" id="3981"/>
    <lineage>
        <taxon>Eukaryota</taxon>
        <taxon>Viridiplantae</taxon>
        <taxon>Streptophyta</taxon>
        <taxon>Embryophyta</taxon>
        <taxon>Tracheophyta</taxon>
        <taxon>Spermatophyta</taxon>
        <taxon>Magnoliopsida</taxon>
        <taxon>eudicotyledons</taxon>
        <taxon>Gunneridae</taxon>
        <taxon>Pentapetalae</taxon>
        <taxon>rosids</taxon>
        <taxon>fabids</taxon>
        <taxon>Malpighiales</taxon>
        <taxon>Euphorbiaceae</taxon>
        <taxon>Crotonoideae</taxon>
        <taxon>Micrandreae</taxon>
        <taxon>Hevea</taxon>
    </lineage>
</organism>
<gene>
    <name evidence="2" type="ORF">GH714_015828</name>
</gene>
<dbReference type="EMBL" id="JAAGAX010000008">
    <property type="protein sequence ID" value="KAF2306217.1"/>
    <property type="molecule type" value="Genomic_DNA"/>
</dbReference>
<evidence type="ECO:0000256" key="1">
    <source>
        <dbReference type="SAM" id="MobiDB-lite"/>
    </source>
</evidence>
<evidence type="ECO:0000313" key="2">
    <source>
        <dbReference type="EMBL" id="KAF2306217.1"/>
    </source>
</evidence>
<feature type="region of interest" description="Disordered" evidence="1">
    <location>
        <begin position="272"/>
        <end position="296"/>
    </location>
</feature>
<evidence type="ECO:0000313" key="3">
    <source>
        <dbReference type="Proteomes" id="UP000467840"/>
    </source>
</evidence>
<dbReference type="AlphaFoldDB" id="A0A6A6M0A4"/>
<dbReference type="PANTHER" id="PTHR33356">
    <property type="entry name" value="TIP41-LIKE PROTEIN"/>
    <property type="match status" value="1"/>
</dbReference>
<sequence length="457" mass="49824">MADSLDDGEFWLPPQFLTDDDIFMDKKITTTNKCSLKNAKDVFSSETDYSKPFFPLDFPYGVGSFGVSSDLSSPVESVVGSTEESDEEDYIAGLTCQMARSTLEDDFRGNDVTFGNEKTKAWVVSGSPQSTLCGLGSGCGCRQASCRGRPNDFSRGSSTPATWDLLYAAAGEVARMRINQEGYGLNGHNSGILGPPRKPSPVSVPVKNSKPDAGLYPMPSLTYQKLQAAQFQQLRQQQLMKQQSSGLWGGQPKGAGFFQKQQTQSVVHNGARNPGRPLGLPPSAWPPLQHHQGGSGMRAVFLGNPGGKRECAGTGVFLPRRASTTAETRKKSACSTVLLPARVVQALNLNLDDMGAQPQLQPRFNGTFTSDSDVALRLNSSNHLVSHQKRSLRPQPEMNGDVRRAGRQLLLGSRDEKVGWTAILTDFKQIIVSWLAIQGVSHDIDSSGEWKELQRYY</sequence>
<reference evidence="2 3" key="1">
    <citation type="journal article" date="2020" name="Mol. Plant">
        <title>The Chromosome-Based Rubber Tree Genome Provides New Insights into Spurge Genome Evolution and Rubber Biosynthesis.</title>
        <authorList>
            <person name="Liu J."/>
            <person name="Shi C."/>
            <person name="Shi C.C."/>
            <person name="Li W."/>
            <person name="Zhang Q.J."/>
            <person name="Zhang Y."/>
            <person name="Li K."/>
            <person name="Lu H.F."/>
            <person name="Shi C."/>
            <person name="Zhu S.T."/>
            <person name="Xiao Z.Y."/>
            <person name="Nan H."/>
            <person name="Yue Y."/>
            <person name="Zhu X.G."/>
            <person name="Wu Y."/>
            <person name="Hong X.N."/>
            <person name="Fan G.Y."/>
            <person name="Tong Y."/>
            <person name="Zhang D."/>
            <person name="Mao C.L."/>
            <person name="Liu Y.L."/>
            <person name="Hao S.J."/>
            <person name="Liu W.Q."/>
            <person name="Lv M.Q."/>
            <person name="Zhang H.B."/>
            <person name="Liu Y."/>
            <person name="Hu-Tang G.R."/>
            <person name="Wang J.P."/>
            <person name="Wang J.H."/>
            <person name="Sun Y.H."/>
            <person name="Ni S.B."/>
            <person name="Chen W.B."/>
            <person name="Zhang X.C."/>
            <person name="Jiao Y.N."/>
            <person name="Eichler E.E."/>
            <person name="Li G.H."/>
            <person name="Liu X."/>
            <person name="Gao L.Z."/>
        </authorList>
    </citation>
    <scope>NUCLEOTIDE SEQUENCE [LARGE SCALE GENOMIC DNA]</scope>
    <source>
        <strain evidence="3">cv. GT1</strain>
        <tissue evidence="2">Leaf</tissue>
    </source>
</reference>
<name>A0A6A6M0A4_HEVBR</name>
<proteinExistence type="predicted"/>
<dbReference type="PANTHER" id="PTHR33356:SF5">
    <property type="entry name" value="TIP41-LIKE PROTEIN"/>
    <property type="match status" value="1"/>
</dbReference>
<accession>A0A6A6M0A4</accession>